<feature type="region of interest" description="Disordered" evidence="1">
    <location>
        <begin position="258"/>
        <end position="292"/>
    </location>
</feature>
<comment type="caution">
    <text evidence="2">The sequence shown here is derived from an EMBL/GenBank/DDBJ whole genome shotgun (WGS) entry which is preliminary data.</text>
</comment>
<evidence type="ECO:0000256" key="1">
    <source>
        <dbReference type="SAM" id="MobiDB-lite"/>
    </source>
</evidence>
<proteinExistence type="predicted"/>
<keyword evidence="3" id="KW-1185">Reference proteome</keyword>
<evidence type="ECO:0000313" key="2">
    <source>
        <dbReference type="EMBL" id="ETO27949.1"/>
    </source>
</evidence>
<feature type="region of interest" description="Disordered" evidence="1">
    <location>
        <begin position="155"/>
        <end position="220"/>
    </location>
</feature>
<dbReference type="AlphaFoldDB" id="X6NQI5"/>
<sequence>MGCCKSKNEDAPPSKVTEDKLLQSNPAIPDQQNNSALNPNAENGSCVWNESIPSQNIGNMPNSAEDQQKAFTELQKQLELQQQLLQKIMGDPSMINNINVAANNNSNSNEQPRRASNFITNPTGDKEVANAYTVPQEIIQQQRRVSMLIMNMTKNAKETPEQETERKKKEDEMLRKSEGTHEEVGPRNNPDPSAISGVPSPLPTTITEADKEDEEEEEMIKQAQALAISIENVSGSPMANSPVSGSPKASEDNVALIAPSNNSNQDNSEVDEEGEGDGGNAAIQQNSDENAKDASLNINDEKNLQRIADVFFVIVFFCLFDMWQMAEQIKTSFN</sequence>
<feature type="compositionally biased region" description="Polar residues" evidence="1">
    <location>
        <begin position="22"/>
        <end position="65"/>
    </location>
</feature>
<dbReference type="EMBL" id="ASPP01006950">
    <property type="protein sequence ID" value="ETO27949.1"/>
    <property type="molecule type" value="Genomic_DNA"/>
</dbReference>
<organism evidence="2 3">
    <name type="scientific">Reticulomyxa filosa</name>
    <dbReference type="NCBI Taxonomy" id="46433"/>
    <lineage>
        <taxon>Eukaryota</taxon>
        <taxon>Sar</taxon>
        <taxon>Rhizaria</taxon>
        <taxon>Retaria</taxon>
        <taxon>Foraminifera</taxon>
        <taxon>Monothalamids</taxon>
        <taxon>Reticulomyxidae</taxon>
        <taxon>Reticulomyxa</taxon>
    </lineage>
</organism>
<reference evidence="2 3" key="1">
    <citation type="journal article" date="2013" name="Curr. Biol.">
        <title>The Genome of the Foraminiferan Reticulomyxa filosa.</title>
        <authorList>
            <person name="Glockner G."/>
            <person name="Hulsmann N."/>
            <person name="Schleicher M."/>
            <person name="Noegel A.A."/>
            <person name="Eichinger L."/>
            <person name="Gallinger C."/>
            <person name="Pawlowski J."/>
            <person name="Sierra R."/>
            <person name="Euteneuer U."/>
            <person name="Pillet L."/>
            <person name="Moustafa A."/>
            <person name="Platzer M."/>
            <person name="Groth M."/>
            <person name="Szafranski K."/>
            <person name="Schliwa M."/>
        </authorList>
    </citation>
    <scope>NUCLEOTIDE SEQUENCE [LARGE SCALE GENOMIC DNA]</scope>
</reference>
<protein>
    <submittedName>
        <fullName evidence="2">Uncharacterized protein</fullName>
    </submittedName>
</protein>
<accession>X6NQI5</accession>
<feature type="compositionally biased region" description="Basic and acidic residues" evidence="1">
    <location>
        <begin position="155"/>
        <end position="185"/>
    </location>
</feature>
<feature type="compositionally biased region" description="Basic and acidic residues" evidence="1">
    <location>
        <begin position="1"/>
        <end position="21"/>
    </location>
</feature>
<name>X6NQI5_RETFI</name>
<feature type="region of interest" description="Disordered" evidence="1">
    <location>
        <begin position="1"/>
        <end position="67"/>
    </location>
</feature>
<gene>
    <name evidence="2" type="ORF">RFI_09184</name>
</gene>
<dbReference type="Proteomes" id="UP000023152">
    <property type="component" value="Unassembled WGS sequence"/>
</dbReference>
<evidence type="ECO:0000313" key="3">
    <source>
        <dbReference type="Proteomes" id="UP000023152"/>
    </source>
</evidence>